<name>J8EMG9_BACCE</name>
<keyword evidence="1" id="KW-0812">Transmembrane</keyword>
<protein>
    <submittedName>
        <fullName evidence="2">Uncharacterized protein</fullName>
    </submittedName>
</protein>
<organism evidence="2 3">
    <name type="scientific">Bacillus cereus MC67</name>
    <dbReference type="NCBI Taxonomy" id="1053219"/>
    <lineage>
        <taxon>Bacteria</taxon>
        <taxon>Bacillati</taxon>
        <taxon>Bacillota</taxon>
        <taxon>Bacilli</taxon>
        <taxon>Bacillales</taxon>
        <taxon>Bacillaceae</taxon>
        <taxon>Bacillus</taxon>
        <taxon>Bacillus cereus group</taxon>
    </lineage>
</organism>
<accession>J8EMG9</accession>
<dbReference type="PATRIC" id="fig|1053219.3.peg.5580"/>
<evidence type="ECO:0000313" key="3">
    <source>
        <dbReference type="Proteomes" id="UP000006997"/>
    </source>
</evidence>
<dbReference type="AlphaFoldDB" id="J8EMG9"/>
<gene>
    <name evidence="2" type="ORF">II3_05449</name>
</gene>
<dbReference type="HOGENOM" id="CLU_2462511_0_0_9"/>
<reference evidence="2 3" key="1">
    <citation type="submission" date="2012-04" db="EMBL/GenBank/DDBJ databases">
        <title>The Genome Sequence of Bacillus cereus MC67.</title>
        <authorList>
            <consortium name="The Broad Institute Genome Sequencing Platform"/>
            <consortium name="The Broad Institute Genome Sequencing Center for Infectious Disease"/>
            <person name="Feldgarden M."/>
            <person name="Van der Auwera G.A."/>
            <person name="Mahillon J."/>
            <person name="Duprez V."/>
            <person name="Timmery S."/>
            <person name="Mattelet C."/>
            <person name="Dierick K."/>
            <person name="Sun M."/>
            <person name="Yu Z."/>
            <person name="Zhu L."/>
            <person name="Hu X."/>
            <person name="Shank E.B."/>
            <person name="Swiecicka I."/>
            <person name="Hansen B.M."/>
            <person name="Andrup L."/>
            <person name="Young S.K."/>
            <person name="Zeng Q."/>
            <person name="Gargeya S."/>
            <person name="Fitzgerald M."/>
            <person name="Haas B."/>
            <person name="Abouelleil A."/>
            <person name="Alvarado L."/>
            <person name="Arachchi H.M."/>
            <person name="Berlin A."/>
            <person name="Chapman S.B."/>
            <person name="Goldberg J."/>
            <person name="Griggs A."/>
            <person name="Gujja S."/>
            <person name="Hansen M."/>
            <person name="Howarth C."/>
            <person name="Imamovic A."/>
            <person name="Larimer J."/>
            <person name="McCowen C."/>
            <person name="Montmayeur A."/>
            <person name="Murphy C."/>
            <person name="Neiman D."/>
            <person name="Pearson M."/>
            <person name="Priest M."/>
            <person name="Roberts A."/>
            <person name="Saif S."/>
            <person name="Shea T."/>
            <person name="Sisk P."/>
            <person name="Sykes S."/>
            <person name="Wortman J."/>
            <person name="Nusbaum C."/>
            <person name="Birren B."/>
        </authorList>
    </citation>
    <scope>NUCLEOTIDE SEQUENCE [LARGE SCALE GENOMIC DNA]</scope>
    <source>
        <strain evidence="2 3">MC67</strain>
    </source>
</reference>
<keyword evidence="1" id="KW-0472">Membrane</keyword>
<dbReference type="RefSeq" id="WP_002162154.1">
    <property type="nucleotide sequence ID" value="NZ_JH792115.1"/>
</dbReference>
<dbReference type="Proteomes" id="UP000006997">
    <property type="component" value="Unassembled WGS sequence"/>
</dbReference>
<feature type="transmembrane region" description="Helical" evidence="1">
    <location>
        <begin position="51"/>
        <end position="68"/>
    </location>
</feature>
<evidence type="ECO:0000313" key="2">
    <source>
        <dbReference type="EMBL" id="EJQ92407.1"/>
    </source>
</evidence>
<proteinExistence type="predicted"/>
<keyword evidence="1" id="KW-1133">Transmembrane helix</keyword>
<evidence type="ECO:0000256" key="1">
    <source>
        <dbReference type="SAM" id="Phobius"/>
    </source>
</evidence>
<comment type="caution">
    <text evidence="2">The sequence shown here is derived from an EMBL/GenBank/DDBJ whole genome shotgun (WGS) entry which is preliminary data.</text>
</comment>
<dbReference type="EMBL" id="AHEN01000053">
    <property type="protein sequence ID" value="EJQ92407.1"/>
    <property type="molecule type" value="Genomic_DNA"/>
</dbReference>
<sequence>MSKFSSAFNEYFYAWGDNDPEKAVWRYGKYVSLKQLHGYDDYVYYRPRRQMAGTVIVLGGLASGYCLYKGGSYLKAKYDKRKTDKENL</sequence>